<name>A0AAV4EVQ3_9GAST</name>
<reference evidence="2 3" key="1">
    <citation type="journal article" date="2021" name="Elife">
        <title>Chloroplast acquisition without the gene transfer in kleptoplastic sea slugs, Plakobranchus ocellatus.</title>
        <authorList>
            <person name="Maeda T."/>
            <person name="Takahashi S."/>
            <person name="Yoshida T."/>
            <person name="Shimamura S."/>
            <person name="Takaki Y."/>
            <person name="Nagai Y."/>
            <person name="Toyoda A."/>
            <person name="Suzuki Y."/>
            <person name="Arimoto A."/>
            <person name="Ishii H."/>
            <person name="Satoh N."/>
            <person name="Nishiyama T."/>
            <person name="Hasebe M."/>
            <person name="Maruyama T."/>
            <person name="Minagawa J."/>
            <person name="Obokata J."/>
            <person name="Shigenobu S."/>
        </authorList>
    </citation>
    <scope>NUCLEOTIDE SEQUENCE [LARGE SCALE GENOMIC DNA]</scope>
</reference>
<organism evidence="2 3">
    <name type="scientific">Elysia marginata</name>
    <dbReference type="NCBI Taxonomy" id="1093978"/>
    <lineage>
        <taxon>Eukaryota</taxon>
        <taxon>Metazoa</taxon>
        <taxon>Spiralia</taxon>
        <taxon>Lophotrochozoa</taxon>
        <taxon>Mollusca</taxon>
        <taxon>Gastropoda</taxon>
        <taxon>Heterobranchia</taxon>
        <taxon>Euthyneura</taxon>
        <taxon>Panpulmonata</taxon>
        <taxon>Sacoglossa</taxon>
        <taxon>Placobranchoidea</taxon>
        <taxon>Plakobranchidae</taxon>
        <taxon>Elysia</taxon>
    </lineage>
</organism>
<gene>
    <name evidence="2" type="ORF">ElyMa_003644500</name>
</gene>
<comment type="caution">
    <text evidence="2">The sequence shown here is derived from an EMBL/GenBank/DDBJ whole genome shotgun (WGS) entry which is preliminary data.</text>
</comment>
<evidence type="ECO:0000313" key="3">
    <source>
        <dbReference type="Proteomes" id="UP000762676"/>
    </source>
</evidence>
<evidence type="ECO:0000313" key="2">
    <source>
        <dbReference type="EMBL" id="GFR64967.1"/>
    </source>
</evidence>
<accession>A0AAV4EVQ3</accession>
<dbReference type="Proteomes" id="UP000762676">
    <property type="component" value="Unassembled WGS sequence"/>
</dbReference>
<sequence>MPDTRRIGCKYQFQSLRFDSAGDQSTDPAAACGDPCDDDDDGGGGSGDDGDDDVDNNDGGDGDNDDDGDD</sequence>
<feature type="compositionally biased region" description="Acidic residues" evidence="1">
    <location>
        <begin position="35"/>
        <end position="70"/>
    </location>
</feature>
<evidence type="ECO:0000256" key="1">
    <source>
        <dbReference type="SAM" id="MobiDB-lite"/>
    </source>
</evidence>
<proteinExistence type="predicted"/>
<feature type="region of interest" description="Disordered" evidence="1">
    <location>
        <begin position="19"/>
        <end position="70"/>
    </location>
</feature>
<dbReference type="EMBL" id="BMAT01007471">
    <property type="protein sequence ID" value="GFR64967.1"/>
    <property type="molecule type" value="Genomic_DNA"/>
</dbReference>
<keyword evidence="3" id="KW-1185">Reference proteome</keyword>
<dbReference type="AlphaFoldDB" id="A0AAV4EVQ3"/>
<protein>
    <submittedName>
        <fullName evidence="2">Uncharacterized protein</fullName>
    </submittedName>
</protein>